<reference evidence="1 2" key="1">
    <citation type="journal article" date="2019" name="Nat. Ecol. Evol.">
        <title>Megaphylogeny resolves global patterns of mushroom evolution.</title>
        <authorList>
            <person name="Varga T."/>
            <person name="Krizsan K."/>
            <person name="Foldi C."/>
            <person name="Dima B."/>
            <person name="Sanchez-Garcia M."/>
            <person name="Sanchez-Ramirez S."/>
            <person name="Szollosi G.J."/>
            <person name="Szarkandi J.G."/>
            <person name="Papp V."/>
            <person name="Albert L."/>
            <person name="Andreopoulos W."/>
            <person name="Angelini C."/>
            <person name="Antonin V."/>
            <person name="Barry K.W."/>
            <person name="Bougher N.L."/>
            <person name="Buchanan P."/>
            <person name="Buyck B."/>
            <person name="Bense V."/>
            <person name="Catcheside P."/>
            <person name="Chovatia M."/>
            <person name="Cooper J."/>
            <person name="Damon W."/>
            <person name="Desjardin D."/>
            <person name="Finy P."/>
            <person name="Geml J."/>
            <person name="Haridas S."/>
            <person name="Hughes K."/>
            <person name="Justo A."/>
            <person name="Karasinski D."/>
            <person name="Kautmanova I."/>
            <person name="Kiss B."/>
            <person name="Kocsube S."/>
            <person name="Kotiranta H."/>
            <person name="LaButti K.M."/>
            <person name="Lechner B.E."/>
            <person name="Liimatainen K."/>
            <person name="Lipzen A."/>
            <person name="Lukacs Z."/>
            <person name="Mihaltcheva S."/>
            <person name="Morgado L.N."/>
            <person name="Niskanen T."/>
            <person name="Noordeloos M.E."/>
            <person name="Ohm R.A."/>
            <person name="Ortiz-Santana B."/>
            <person name="Ovrebo C."/>
            <person name="Racz N."/>
            <person name="Riley R."/>
            <person name="Savchenko A."/>
            <person name="Shiryaev A."/>
            <person name="Soop K."/>
            <person name="Spirin V."/>
            <person name="Szebenyi C."/>
            <person name="Tomsovsky M."/>
            <person name="Tulloss R.E."/>
            <person name="Uehling J."/>
            <person name="Grigoriev I.V."/>
            <person name="Vagvolgyi C."/>
            <person name="Papp T."/>
            <person name="Martin F.M."/>
            <person name="Miettinen O."/>
            <person name="Hibbett D.S."/>
            <person name="Nagy L.G."/>
        </authorList>
    </citation>
    <scope>NUCLEOTIDE SEQUENCE [LARGE SCALE GENOMIC DNA]</scope>
    <source>
        <strain evidence="1 2">CBS 962.96</strain>
    </source>
</reference>
<evidence type="ECO:0000313" key="2">
    <source>
        <dbReference type="Proteomes" id="UP000297245"/>
    </source>
</evidence>
<accession>A0A4V4HBE8</accession>
<dbReference type="AlphaFoldDB" id="A0A4V4HBE8"/>
<dbReference type="EMBL" id="ML180068">
    <property type="protein sequence ID" value="THU79165.1"/>
    <property type="molecule type" value="Genomic_DNA"/>
</dbReference>
<name>A0A4V4HBE8_DENBC</name>
<dbReference type="Proteomes" id="UP000297245">
    <property type="component" value="Unassembled WGS sequence"/>
</dbReference>
<gene>
    <name evidence="1" type="ORF">K435DRAFT_875813</name>
</gene>
<evidence type="ECO:0000313" key="1">
    <source>
        <dbReference type="EMBL" id="THU79165.1"/>
    </source>
</evidence>
<protein>
    <submittedName>
        <fullName evidence="1">Uncharacterized protein</fullName>
    </submittedName>
</protein>
<organism evidence="1 2">
    <name type="scientific">Dendrothele bispora (strain CBS 962.96)</name>
    <dbReference type="NCBI Taxonomy" id="1314807"/>
    <lineage>
        <taxon>Eukaryota</taxon>
        <taxon>Fungi</taxon>
        <taxon>Dikarya</taxon>
        <taxon>Basidiomycota</taxon>
        <taxon>Agaricomycotina</taxon>
        <taxon>Agaricomycetes</taxon>
        <taxon>Agaricomycetidae</taxon>
        <taxon>Agaricales</taxon>
        <taxon>Agaricales incertae sedis</taxon>
        <taxon>Dendrothele</taxon>
    </lineage>
</organism>
<proteinExistence type="predicted"/>
<keyword evidence="2" id="KW-1185">Reference proteome</keyword>
<dbReference type="OrthoDB" id="3132519at2759"/>
<sequence>MYLGVRHCNLILSTDCNILLPSLDTEIHLARVMSLYSKDGSKADYQWTGLRRKFSTVHTDRGMNLGHGLRRFAHIPSNSFLLLSSKPDSISVTRDGVQVSDNAWKLYQSLSDEKEMIFAAVKDLGKRQKTQGSTGEEEINENFE</sequence>